<dbReference type="SUPFAM" id="SSF48403">
    <property type="entry name" value="Ankyrin repeat"/>
    <property type="match status" value="1"/>
</dbReference>
<dbReference type="PANTHER" id="PTHR24198">
    <property type="entry name" value="ANKYRIN REPEAT AND PROTEIN KINASE DOMAIN-CONTAINING PROTEIN"/>
    <property type="match status" value="1"/>
</dbReference>
<reference evidence="3" key="2">
    <citation type="submission" date="2023-05" db="EMBL/GenBank/DDBJ databases">
        <authorList>
            <consortium name="Lawrence Berkeley National Laboratory"/>
            <person name="Steindorff A."/>
            <person name="Hensen N."/>
            <person name="Bonometti L."/>
            <person name="Westerberg I."/>
            <person name="Brannstrom I.O."/>
            <person name="Guillou S."/>
            <person name="Cros-Aarteil S."/>
            <person name="Calhoun S."/>
            <person name="Haridas S."/>
            <person name="Kuo A."/>
            <person name="Mondo S."/>
            <person name="Pangilinan J."/>
            <person name="Riley R."/>
            <person name="Labutti K."/>
            <person name="Andreopoulos B."/>
            <person name="Lipzen A."/>
            <person name="Chen C."/>
            <person name="Yanf M."/>
            <person name="Daum C."/>
            <person name="Ng V."/>
            <person name="Clum A."/>
            <person name="Ohm R."/>
            <person name="Martin F."/>
            <person name="Silar P."/>
            <person name="Natvig D."/>
            <person name="Lalanne C."/>
            <person name="Gautier V."/>
            <person name="Ament-Velasquez S.L."/>
            <person name="Kruys A."/>
            <person name="Hutchinson M.I."/>
            <person name="Powell A.J."/>
            <person name="Barry K."/>
            <person name="Miller A.N."/>
            <person name="Grigoriev I.V."/>
            <person name="Debuchy R."/>
            <person name="Gladieux P."/>
            <person name="Thoren M.H."/>
            <person name="Johannesson H."/>
        </authorList>
    </citation>
    <scope>NUCLEOTIDE SEQUENCE</scope>
    <source>
        <strain evidence="3">PSN293</strain>
    </source>
</reference>
<keyword evidence="2" id="KW-0040">ANK repeat</keyword>
<dbReference type="SMART" id="SM00248">
    <property type="entry name" value="ANK"/>
    <property type="match status" value="2"/>
</dbReference>
<keyword evidence="4" id="KW-1185">Reference proteome</keyword>
<sequence>VEFMIGLGSHITAMDYQGWTPVHYAARYNAERVINYLVNERGLAPDAVGFFGKTPAHIAAMLDNVEAFKALFLSQGGCEMSPDNAGYSPIDVAFQQGSSKILHFLRHGLGMGTGRAIPHDMEKKSMEMMKTIWENHPEWNVCFEWVQGVPDGVPRKVNLRGQWEAEQFPEEHAKRRRIG</sequence>
<dbReference type="InterPro" id="IPR002110">
    <property type="entry name" value="Ankyrin_rpt"/>
</dbReference>
<gene>
    <name evidence="3" type="ORF">QBC37DRAFT_300520</name>
</gene>
<reference evidence="3" key="1">
    <citation type="journal article" date="2023" name="Mol. Phylogenet. Evol.">
        <title>Genome-scale phylogeny and comparative genomics of the fungal order Sordariales.</title>
        <authorList>
            <person name="Hensen N."/>
            <person name="Bonometti L."/>
            <person name="Westerberg I."/>
            <person name="Brannstrom I.O."/>
            <person name="Guillou S."/>
            <person name="Cros-Aarteil S."/>
            <person name="Calhoun S."/>
            <person name="Haridas S."/>
            <person name="Kuo A."/>
            <person name="Mondo S."/>
            <person name="Pangilinan J."/>
            <person name="Riley R."/>
            <person name="LaButti K."/>
            <person name="Andreopoulos B."/>
            <person name="Lipzen A."/>
            <person name="Chen C."/>
            <person name="Yan M."/>
            <person name="Daum C."/>
            <person name="Ng V."/>
            <person name="Clum A."/>
            <person name="Steindorff A."/>
            <person name="Ohm R.A."/>
            <person name="Martin F."/>
            <person name="Silar P."/>
            <person name="Natvig D.O."/>
            <person name="Lalanne C."/>
            <person name="Gautier V."/>
            <person name="Ament-Velasquez S.L."/>
            <person name="Kruys A."/>
            <person name="Hutchinson M.I."/>
            <person name="Powell A.J."/>
            <person name="Barry K."/>
            <person name="Miller A.N."/>
            <person name="Grigoriev I.V."/>
            <person name="Debuchy R."/>
            <person name="Gladieux P."/>
            <person name="Hiltunen Thoren M."/>
            <person name="Johannesson H."/>
        </authorList>
    </citation>
    <scope>NUCLEOTIDE SEQUENCE</scope>
    <source>
        <strain evidence="3">PSN293</strain>
    </source>
</reference>
<dbReference type="Pfam" id="PF13637">
    <property type="entry name" value="Ank_4"/>
    <property type="match status" value="1"/>
</dbReference>
<dbReference type="Proteomes" id="UP001301769">
    <property type="component" value="Unassembled WGS sequence"/>
</dbReference>
<organism evidence="3 4">
    <name type="scientific">Rhypophila decipiens</name>
    <dbReference type="NCBI Taxonomy" id="261697"/>
    <lineage>
        <taxon>Eukaryota</taxon>
        <taxon>Fungi</taxon>
        <taxon>Dikarya</taxon>
        <taxon>Ascomycota</taxon>
        <taxon>Pezizomycotina</taxon>
        <taxon>Sordariomycetes</taxon>
        <taxon>Sordariomycetidae</taxon>
        <taxon>Sordariales</taxon>
        <taxon>Naviculisporaceae</taxon>
        <taxon>Rhypophila</taxon>
    </lineage>
</organism>
<dbReference type="AlphaFoldDB" id="A0AAN6XVR3"/>
<evidence type="ECO:0000313" key="4">
    <source>
        <dbReference type="Proteomes" id="UP001301769"/>
    </source>
</evidence>
<accession>A0AAN6XVR3</accession>
<evidence type="ECO:0000313" key="3">
    <source>
        <dbReference type="EMBL" id="KAK4206581.1"/>
    </source>
</evidence>
<evidence type="ECO:0000256" key="2">
    <source>
        <dbReference type="ARBA" id="ARBA00023043"/>
    </source>
</evidence>
<dbReference type="EMBL" id="MU858382">
    <property type="protein sequence ID" value="KAK4206581.1"/>
    <property type="molecule type" value="Genomic_DNA"/>
</dbReference>
<dbReference type="PANTHER" id="PTHR24198:SF165">
    <property type="entry name" value="ANKYRIN REPEAT-CONTAINING PROTEIN-RELATED"/>
    <property type="match status" value="1"/>
</dbReference>
<proteinExistence type="predicted"/>
<keyword evidence="1" id="KW-0677">Repeat</keyword>
<dbReference type="Gene3D" id="1.25.40.20">
    <property type="entry name" value="Ankyrin repeat-containing domain"/>
    <property type="match status" value="1"/>
</dbReference>
<comment type="caution">
    <text evidence="3">The sequence shown here is derived from an EMBL/GenBank/DDBJ whole genome shotgun (WGS) entry which is preliminary data.</text>
</comment>
<name>A0AAN6XVR3_9PEZI</name>
<evidence type="ECO:0000256" key="1">
    <source>
        <dbReference type="ARBA" id="ARBA00022737"/>
    </source>
</evidence>
<protein>
    <submittedName>
        <fullName evidence="3">Ankyrin repeat-containing domain protein</fullName>
    </submittedName>
</protein>
<feature type="non-terminal residue" evidence="3">
    <location>
        <position position="1"/>
    </location>
</feature>
<dbReference type="InterPro" id="IPR036770">
    <property type="entry name" value="Ankyrin_rpt-contain_sf"/>
</dbReference>